<keyword evidence="2" id="KW-0325">Glycoprotein</keyword>
<dbReference type="SMART" id="SM00832">
    <property type="entry name" value="C8"/>
    <property type="match status" value="3"/>
</dbReference>
<dbReference type="Pfam" id="PF12714">
    <property type="entry name" value="TILa"/>
    <property type="match status" value="1"/>
</dbReference>
<dbReference type="PANTHER" id="PTHR11339:SF373">
    <property type="entry name" value="VWFD DOMAIN-CONTAINING PROTEIN"/>
    <property type="match status" value="1"/>
</dbReference>
<evidence type="ECO:0000313" key="4">
    <source>
        <dbReference type="Ensembl" id="ENSENLP00000035263.1"/>
    </source>
</evidence>
<dbReference type="Pfam" id="PF01826">
    <property type="entry name" value="TIL"/>
    <property type="match status" value="3"/>
</dbReference>
<feature type="domain" description="VWFD" evidence="3">
    <location>
        <begin position="155"/>
        <end position="373"/>
    </location>
</feature>
<dbReference type="PANTHER" id="PTHR11339">
    <property type="entry name" value="EXTRACELLULAR MATRIX GLYCOPROTEIN RELATED"/>
    <property type="match status" value="1"/>
</dbReference>
<dbReference type="InterPro" id="IPR025615">
    <property type="entry name" value="TILa_dom"/>
</dbReference>
<evidence type="ECO:0000256" key="2">
    <source>
        <dbReference type="ARBA" id="ARBA00023180"/>
    </source>
</evidence>
<accession>A0A665VUN4</accession>
<dbReference type="InterPro" id="IPR050780">
    <property type="entry name" value="Mucin_vWF_Thrombospondin_sf"/>
</dbReference>
<name>A0A665VUN4_ECHNA</name>
<dbReference type="PROSITE" id="PS51233">
    <property type="entry name" value="VWFD"/>
    <property type="match status" value="3"/>
</dbReference>
<feature type="domain" description="VWFD" evidence="3">
    <location>
        <begin position="1"/>
        <end position="94"/>
    </location>
</feature>
<keyword evidence="1" id="KW-1015">Disulfide bond</keyword>
<dbReference type="Gene3D" id="2.10.25.10">
    <property type="entry name" value="Laminin"/>
    <property type="match status" value="3"/>
</dbReference>
<proteinExistence type="predicted"/>
<gene>
    <name evidence="4" type="primary">LOC115044639</name>
</gene>
<evidence type="ECO:0000256" key="1">
    <source>
        <dbReference type="ARBA" id="ARBA00023157"/>
    </source>
</evidence>
<dbReference type="Pfam" id="PF08742">
    <property type="entry name" value="C8"/>
    <property type="match status" value="3"/>
</dbReference>
<dbReference type="Proteomes" id="UP000472264">
    <property type="component" value="Chromosome 6"/>
</dbReference>
<reference evidence="4" key="3">
    <citation type="submission" date="2025-09" db="UniProtKB">
        <authorList>
            <consortium name="Ensembl"/>
        </authorList>
    </citation>
    <scope>IDENTIFICATION</scope>
</reference>
<feature type="domain" description="VWFD" evidence="3">
    <location>
        <begin position="641"/>
        <end position="820"/>
    </location>
</feature>
<protein>
    <submittedName>
        <fullName evidence="4">Fc fragment of IgG binding protein</fullName>
    </submittedName>
</protein>
<reference evidence="4" key="1">
    <citation type="submission" date="2021-04" db="EMBL/GenBank/DDBJ databases">
        <authorList>
            <consortium name="Wellcome Sanger Institute Data Sharing"/>
        </authorList>
    </citation>
    <scope>NUCLEOTIDE SEQUENCE [LARGE SCALE GENOMIC DNA]</scope>
</reference>
<dbReference type="SMART" id="SM00216">
    <property type="entry name" value="VWD"/>
    <property type="match status" value="2"/>
</dbReference>
<dbReference type="Ensembl" id="ENSENLT00000036211.1">
    <property type="protein sequence ID" value="ENSENLP00000035263.1"/>
    <property type="gene ID" value="ENSENLG00000015229.1"/>
</dbReference>
<evidence type="ECO:0000313" key="5">
    <source>
        <dbReference type="Proteomes" id="UP000472264"/>
    </source>
</evidence>
<dbReference type="InterPro" id="IPR002919">
    <property type="entry name" value="TIL_dom"/>
</dbReference>
<dbReference type="SUPFAM" id="SSF57567">
    <property type="entry name" value="Serine protease inhibitors"/>
    <property type="match status" value="3"/>
</dbReference>
<keyword evidence="5" id="KW-1185">Reference proteome</keyword>
<dbReference type="InterPro" id="IPR036084">
    <property type="entry name" value="Ser_inhib-like_sf"/>
</dbReference>
<dbReference type="AlphaFoldDB" id="A0A665VUN4"/>
<dbReference type="InterPro" id="IPR001846">
    <property type="entry name" value="VWF_type-D"/>
</dbReference>
<evidence type="ECO:0000259" key="3">
    <source>
        <dbReference type="PROSITE" id="PS51233"/>
    </source>
</evidence>
<sequence>SLPYSHQTGHISVYPTPSSLVIHTDVGLELIIYRSGTLTVILPNSYSSFVAGLCGNVNGEPHDDQVMPSDTFDQNDLGFVHSWRIQEPYFHICVADCCSFDGHYSALCNSIASFAAACQAAQLPVRHWRSDTFCGERMTCPKNSHYELCGPRCPVQCAELSSPANCSGGCEEGCQCDPGYILSGGTCVLVSDCGCMHEGEYHPAGPFYAEKSCQKCNCKKEMTCSPMENCSLKGGIIFQYGVCQVFAGFGYITFDGVILPHYGACTYVVFKKTSNAFQHKSIVEKNDLTELCYFQVNGEDRVVPFENGEVKAYQDGNRLVLITSSGVKTCGLCGNFNGNPNDDFTTPSGTQADGPVAFGSSWKVPGLGDLFCGLITLVVNGPFSKCHAIIDPQAYLENCKYDVCMGGGLRYFLCRALEAYTESCQLAGIQVHDWRKMANCPAKCPANSHYELCGNACPATCSDLNAPSKCKRACVETCMCNTGFVLSGGRCVPAAECGCTYEGRYIPAGESFWANQGCQKWCKCVAGSRQVECQNKGCGAGQECPVKCPLNSHYEVCPNGCPATCESLAPPQGCEADCKEGCSCNEGYILSGDTCVPFSQCGCLYNDQYYRINQVFYPSGQCQEECKCTQDGEKCHPVGKGVCHASGDPHYQSFDGRLFDFQGTCTYTLSKSCGLTGSHLVAFSVEVENVQWNQIMNSKVVSVTNINTSLKCDFCLFFYFQVNRVFHNLPLNLDDGAVLVYQEGNHYAIATNFGLLVTYDLVYHVTVTVPANYREKVCGLCGNFNGNQKDDFQMPNHQVTDNVNVFGKSWMLTISGVVCENGCEGNNCPNCDPARKAVFSKSTYCGIVMAPKGPFAVCHSKLDPKPYFDDCVFDVCASNGDGKVLCNSIAAYAFNCHMAGVEVKNWRTASFCRE</sequence>
<reference evidence="4" key="2">
    <citation type="submission" date="2025-08" db="UniProtKB">
        <authorList>
            <consortium name="Ensembl"/>
        </authorList>
    </citation>
    <scope>IDENTIFICATION</scope>
</reference>
<organism evidence="4 5">
    <name type="scientific">Echeneis naucrates</name>
    <name type="common">Live sharksucker</name>
    <dbReference type="NCBI Taxonomy" id="173247"/>
    <lineage>
        <taxon>Eukaryota</taxon>
        <taxon>Metazoa</taxon>
        <taxon>Chordata</taxon>
        <taxon>Craniata</taxon>
        <taxon>Vertebrata</taxon>
        <taxon>Euteleostomi</taxon>
        <taxon>Actinopterygii</taxon>
        <taxon>Neopterygii</taxon>
        <taxon>Teleostei</taxon>
        <taxon>Neoteleostei</taxon>
        <taxon>Acanthomorphata</taxon>
        <taxon>Carangaria</taxon>
        <taxon>Carangiformes</taxon>
        <taxon>Echeneidae</taxon>
        <taxon>Echeneis</taxon>
    </lineage>
</organism>
<dbReference type="FunFam" id="2.10.25.10:FF:000055">
    <property type="entry name" value="alpha-tectorin isoform X1"/>
    <property type="match status" value="3"/>
</dbReference>
<dbReference type="Pfam" id="PF00094">
    <property type="entry name" value="VWD"/>
    <property type="match status" value="3"/>
</dbReference>
<dbReference type="CDD" id="cd19941">
    <property type="entry name" value="TIL"/>
    <property type="match status" value="3"/>
</dbReference>
<dbReference type="InterPro" id="IPR014853">
    <property type="entry name" value="VWF/SSPO/ZAN-like_Cys-rich_dom"/>
</dbReference>